<dbReference type="PANTHER" id="PTHR33744">
    <property type="entry name" value="CARBOHYDRATE DIACID REGULATOR"/>
    <property type="match status" value="1"/>
</dbReference>
<evidence type="ECO:0000259" key="1">
    <source>
        <dbReference type="Pfam" id="PF07905"/>
    </source>
</evidence>
<feature type="domain" description="Purine catabolism PurC-like" evidence="1">
    <location>
        <begin position="19"/>
        <end position="134"/>
    </location>
</feature>
<dbReference type="RefSeq" id="WP_158292637.1">
    <property type="nucleotide sequence ID" value="NZ_RHPJ01000003.1"/>
</dbReference>
<proteinExistence type="predicted"/>
<evidence type="ECO:0000313" key="4">
    <source>
        <dbReference type="Proteomes" id="UP000297318"/>
    </source>
</evidence>
<gene>
    <name evidence="3" type="ORF">SERN_2148</name>
</gene>
<dbReference type="AlphaFoldDB" id="A0A4Z1DXX0"/>
<comment type="caution">
    <text evidence="3">The sequence shown here is derived from an EMBL/GenBank/DDBJ whole genome shotgun (WGS) entry which is preliminary data.</text>
</comment>
<dbReference type="InterPro" id="IPR051448">
    <property type="entry name" value="CdaR-like_regulators"/>
</dbReference>
<evidence type="ECO:0000259" key="2">
    <source>
        <dbReference type="Pfam" id="PF13556"/>
    </source>
</evidence>
<protein>
    <submittedName>
        <fullName evidence="3">Regulatory protein</fullName>
    </submittedName>
</protein>
<dbReference type="OrthoDB" id="8450798at2"/>
<name>A0A4Z1DXX0_9MICO</name>
<sequence length="518" mass="53689">MFPTLNALLAHRPLALRPLAGQAQDGADATPVTWAHSTDLADPTPFLEPGSIVLTTGAQLPVDAVDGGATAPGDTVDAYVERLRDAGVLALGYGSDVVRGCPPPALVTACDRIGLPLFEVPYATPFVAVAAWVAQERAQAGRARADWGVRTMRAVTSAAHRLDGLAAALATYAERTVTEVAVVQEHRVRGWDAAGRALSPAALATPGWALVRREADRLLRDGRRAATSQSRPDAHVTFQTLGRAGDLRGVLVRVGTDGPDGVEAGVLGAASALAGLALEQDHRAALARDEVASAVLALAIGGHADAVRAAARRLGTPLPTAPAVVVRIVGPADRTAEIRSALRPVPCFHAAHGGEVVVLVPAGGVAAVADVVGVVDAAAVSAGASDPAAWADLPRAHREAGIAAADAAPGELRMFSDLAGRPLDWVAMSEGSRDVARSLLSPLRAAPDGPADLEPALRAWLAAGCQWDPAARELGVHRHTLRRLVERSGRLLGRDLATMDARAEVWWALRAVDRARTS</sequence>
<feature type="domain" description="PucR C-terminal helix-turn-helix" evidence="2">
    <location>
        <begin position="456"/>
        <end position="511"/>
    </location>
</feature>
<reference evidence="3 4" key="1">
    <citation type="submission" date="2018-11" db="EMBL/GenBank/DDBJ databases">
        <title>Complete genome sequencing of the Actinobacteria Serinibacter sp. K3-2.</title>
        <authorList>
            <person name="Rakitin A.L."/>
            <person name="Beletsky A.V."/>
            <person name="Mardanov A.V."/>
            <person name="Ravin N.V."/>
            <person name="Gromova A.S."/>
            <person name="Filippova S.N."/>
            <person name="Gal'Chenko V.F."/>
        </authorList>
    </citation>
    <scope>NUCLEOTIDE SEQUENCE [LARGE SCALE GENOMIC DNA]</scope>
    <source>
        <strain evidence="3 4">K3-2</strain>
    </source>
</reference>
<dbReference type="Pfam" id="PF07905">
    <property type="entry name" value="PucR"/>
    <property type="match status" value="1"/>
</dbReference>
<dbReference type="InterPro" id="IPR042070">
    <property type="entry name" value="PucR_C-HTH_sf"/>
</dbReference>
<evidence type="ECO:0000313" key="3">
    <source>
        <dbReference type="EMBL" id="TGO04555.1"/>
    </source>
</evidence>
<dbReference type="Gene3D" id="1.10.10.2840">
    <property type="entry name" value="PucR C-terminal helix-turn-helix domain"/>
    <property type="match status" value="1"/>
</dbReference>
<organism evidence="3 4">
    <name type="scientific">Serinibacter arcticus</name>
    <dbReference type="NCBI Taxonomy" id="1655435"/>
    <lineage>
        <taxon>Bacteria</taxon>
        <taxon>Bacillati</taxon>
        <taxon>Actinomycetota</taxon>
        <taxon>Actinomycetes</taxon>
        <taxon>Micrococcales</taxon>
        <taxon>Beutenbergiaceae</taxon>
        <taxon>Serinibacter</taxon>
    </lineage>
</organism>
<dbReference type="Pfam" id="PF13556">
    <property type="entry name" value="HTH_30"/>
    <property type="match status" value="1"/>
</dbReference>
<dbReference type="PANTHER" id="PTHR33744:SF1">
    <property type="entry name" value="DNA-BINDING TRANSCRIPTIONAL ACTIVATOR ADER"/>
    <property type="match status" value="1"/>
</dbReference>
<accession>A0A4Z1DXX0</accession>
<dbReference type="Proteomes" id="UP000297318">
    <property type="component" value="Unassembled WGS sequence"/>
</dbReference>
<dbReference type="InterPro" id="IPR025736">
    <property type="entry name" value="PucR_C-HTH_dom"/>
</dbReference>
<keyword evidence="4" id="KW-1185">Reference proteome</keyword>
<dbReference type="EMBL" id="RHPJ01000003">
    <property type="protein sequence ID" value="TGO04555.1"/>
    <property type="molecule type" value="Genomic_DNA"/>
</dbReference>
<dbReference type="InterPro" id="IPR012914">
    <property type="entry name" value="PucR_dom"/>
</dbReference>